<proteinExistence type="predicted"/>
<gene>
    <name evidence="1" type="ORF">J3D99_19695</name>
</gene>
<evidence type="ECO:0000313" key="1">
    <source>
        <dbReference type="EMBL" id="QTB60194.1"/>
    </source>
</evidence>
<dbReference type="Gene3D" id="1.10.238.160">
    <property type="match status" value="1"/>
</dbReference>
<dbReference type="AlphaFoldDB" id="A0A8A4DRS4"/>
<dbReference type="EMBL" id="CP071754">
    <property type="protein sequence ID" value="QTB60194.1"/>
    <property type="molecule type" value="Genomic_DNA"/>
</dbReference>
<protein>
    <submittedName>
        <fullName evidence="1">AlpA family transcriptional regulator</fullName>
    </submittedName>
</protein>
<dbReference type="PANTHER" id="PTHR36154">
    <property type="entry name" value="DNA-BINDING TRANSCRIPTIONAL ACTIVATOR ALPA"/>
    <property type="match status" value="1"/>
</dbReference>
<dbReference type="SUPFAM" id="SSF46955">
    <property type="entry name" value="Putative DNA-binding domain"/>
    <property type="match status" value="1"/>
</dbReference>
<sequence>MRAIRIKQVIEKVSLSQSTIYKMMTEGGFPKPFQLAPNRVAWIEEDIDAWLAKKAGKEPTSESTRLEPLPA</sequence>
<dbReference type="InterPro" id="IPR052931">
    <property type="entry name" value="Prophage_regulatory_activator"/>
</dbReference>
<dbReference type="Pfam" id="PF05930">
    <property type="entry name" value="Phage_AlpA"/>
    <property type="match status" value="1"/>
</dbReference>
<dbReference type="PANTHER" id="PTHR36154:SF1">
    <property type="entry name" value="DNA-BINDING TRANSCRIPTIONAL ACTIVATOR ALPA"/>
    <property type="match status" value="1"/>
</dbReference>
<dbReference type="InterPro" id="IPR010260">
    <property type="entry name" value="AlpA"/>
</dbReference>
<dbReference type="RefSeq" id="WP_055347465.1">
    <property type="nucleotide sequence ID" value="NZ_CGFC02000018.1"/>
</dbReference>
<organism evidence="1">
    <name type="scientific">Burkholderia pseudomallei</name>
    <name type="common">Pseudomonas pseudomallei</name>
    <dbReference type="NCBI Taxonomy" id="28450"/>
    <lineage>
        <taxon>Bacteria</taxon>
        <taxon>Pseudomonadati</taxon>
        <taxon>Pseudomonadota</taxon>
        <taxon>Betaproteobacteria</taxon>
        <taxon>Burkholderiales</taxon>
        <taxon>Burkholderiaceae</taxon>
        <taxon>Burkholderia</taxon>
        <taxon>pseudomallei group</taxon>
    </lineage>
</organism>
<dbReference type="InterPro" id="IPR009061">
    <property type="entry name" value="DNA-bd_dom_put_sf"/>
</dbReference>
<reference evidence="1" key="1">
    <citation type="submission" date="2021-03" db="EMBL/GenBank/DDBJ databases">
        <title>Complete genome of Burkholderia pseudomallei_VBP364.</title>
        <authorList>
            <person name="Balaji V."/>
            <person name="Yamuna B."/>
            <person name="Monisha P."/>
        </authorList>
    </citation>
    <scope>NUCLEOTIDE SEQUENCE</scope>
    <source>
        <strain evidence="1">VBP364</strain>
    </source>
</reference>
<name>A0A8A4DRS4_BURPE</name>
<accession>A0A8A4DRS4</accession>